<evidence type="ECO:0000313" key="3">
    <source>
        <dbReference type="Proteomes" id="UP000792457"/>
    </source>
</evidence>
<feature type="compositionally biased region" description="Acidic residues" evidence="1">
    <location>
        <begin position="155"/>
        <end position="169"/>
    </location>
</feature>
<feature type="compositionally biased region" description="Basic and acidic residues" evidence="1">
    <location>
        <begin position="375"/>
        <end position="387"/>
    </location>
</feature>
<dbReference type="AlphaFoldDB" id="A0A8K0JTY0"/>
<feature type="region of interest" description="Disordered" evidence="1">
    <location>
        <begin position="296"/>
        <end position="331"/>
    </location>
</feature>
<feature type="compositionally biased region" description="Low complexity" evidence="1">
    <location>
        <begin position="672"/>
        <end position="689"/>
    </location>
</feature>
<feature type="compositionally biased region" description="Polar residues" evidence="1">
    <location>
        <begin position="187"/>
        <end position="201"/>
    </location>
</feature>
<feature type="region of interest" description="Disordered" evidence="1">
    <location>
        <begin position="135"/>
        <end position="201"/>
    </location>
</feature>
<feature type="compositionally biased region" description="Acidic residues" evidence="1">
    <location>
        <begin position="135"/>
        <end position="144"/>
    </location>
</feature>
<evidence type="ECO:0000313" key="2">
    <source>
        <dbReference type="EMBL" id="KAG8222632.1"/>
    </source>
</evidence>
<gene>
    <name evidence="2" type="ORF">J437_LFUL011908</name>
</gene>
<feature type="compositionally biased region" description="Low complexity" evidence="1">
    <location>
        <begin position="82"/>
        <end position="101"/>
    </location>
</feature>
<keyword evidence="3" id="KW-1185">Reference proteome</keyword>
<feature type="compositionally biased region" description="Gly residues" evidence="1">
    <location>
        <begin position="434"/>
        <end position="447"/>
    </location>
</feature>
<sequence>MSGRYKLKRDIPLLFRIIKEYATETWERLQPSGLRPQPRAESVALAVSQLLLHPPRTTSSAAISTSSGESHHYCTSARVRPRGSGSVDRSSSNNNSSNGASTRHFHCRVSPCEPCDPGELTEEFCSNVEVYEDDCEEDDIEEVGGEVADERLVGDGDDDDDDDDDEEEESRWGSNGRRRSRPRKPNMQISFTTQHPNVPQANNNLSFLREISKISQINLSRLSRHNHCSYSVLSSDSSESICNAVGPDHMNVQSCAIGCRKDHQEIYSGCVDNGSCVSTLGKMVKSQSANVITIAGRGKGSAGRGRVRGGRNGSLRKTQDNSEVVPRLPRDPVSVPNFGAIEKSSIPPLTPVEMTRLVFLDTDDDEDGPTGGETSQKETKEVNEGSKDALIVNSPPPPATDFSALHRQFQPNGGKKRSESAHHLSDSATDSGVSGSGGAGTPVGYGGGIPKSASVRFRQQLVELEEASDETVSTSDYASIETMNCVNNSKVQTPSSMVITNLNNSGNGQKPSMAEPDGPYGFSNPNYLGPDISTILSGTSSWKGNGNLGKGENGPSSRTQPHLQLHQTYAQLLNSPPDSVLEDSNGRSCSRFFQDDLELQSLAATPSGCSVTAIPPPALQNNPPPLLPPPPTLRSAAVPQFLSLHSPLDTSGPARRCISASKGRGNGVTTGSKCRASSASRAECSFSSSGYHPPPPPPQPPPPPDPNVPLYMFIVGGKEKGQVTLFKRPISVWRLQLAPDIY</sequence>
<feature type="region of interest" description="Disordered" evidence="1">
    <location>
        <begin position="362"/>
        <end position="447"/>
    </location>
</feature>
<feature type="region of interest" description="Disordered" evidence="1">
    <location>
        <begin position="652"/>
        <end position="708"/>
    </location>
</feature>
<feature type="compositionally biased region" description="Pro residues" evidence="1">
    <location>
        <begin position="692"/>
        <end position="707"/>
    </location>
</feature>
<dbReference type="Proteomes" id="UP000792457">
    <property type="component" value="Unassembled WGS sequence"/>
</dbReference>
<dbReference type="OrthoDB" id="432528at2759"/>
<protein>
    <submittedName>
        <fullName evidence="2">Uncharacterized protein</fullName>
    </submittedName>
</protein>
<evidence type="ECO:0000256" key="1">
    <source>
        <dbReference type="SAM" id="MobiDB-lite"/>
    </source>
</evidence>
<reference evidence="2" key="1">
    <citation type="submission" date="2013-04" db="EMBL/GenBank/DDBJ databases">
        <authorList>
            <person name="Qu J."/>
            <person name="Murali S.C."/>
            <person name="Bandaranaike D."/>
            <person name="Bellair M."/>
            <person name="Blankenburg K."/>
            <person name="Chao H."/>
            <person name="Dinh H."/>
            <person name="Doddapaneni H."/>
            <person name="Downs B."/>
            <person name="Dugan-Rocha S."/>
            <person name="Elkadiri S."/>
            <person name="Gnanaolivu R.D."/>
            <person name="Hernandez B."/>
            <person name="Javaid M."/>
            <person name="Jayaseelan J.C."/>
            <person name="Lee S."/>
            <person name="Li M."/>
            <person name="Ming W."/>
            <person name="Munidasa M."/>
            <person name="Muniz J."/>
            <person name="Nguyen L."/>
            <person name="Ongeri F."/>
            <person name="Osuji N."/>
            <person name="Pu L.-L."/>
            <person name="Puazo M."/>
            <person name="Qu C."/>
            <person name="Quiroz J."/>
            <person name="Raj R."/>
            <person name="Weissenberger G."/>
            <person name="Xin Y."/>
            <person name="Zou X."/>
            <person name="Han Y."/>
            <person name="Richards S."/>
            <person name="Worley K."/>
            <person name="Muzny D."/>
            <person name="Gibbs R."/>
        </authorList>
    </citation>
    <scope>NUCLEOTIDE SEQUENCE</scope>
    <source>
        <strain evidence="2">Sampled in the wild</strain>
    </source>
</reference>
<dbReference type="EMBL" id="KZ308138">
    <property type="protein sequence ID" value="KAG8222632.1"/>
    <property type="molecule type" value="Genomic_DNA"/>
</dbReference>
<accession>A0A8K0JTY0</accession>
<reference evidence="2" key="2">
    <citation type="submission" date="2017-10" db="EMBL/GenBank/DDBJ databases">
        <title>Ladona fulva Genome sequencing and assembly.</title>
        <authorList>
            <person name="Murali S."/>
            <person name="Richards S."/>
            <person name="Bandaranaike D."/>
            <person name="Bellair M."/>
            <person name="Blankenburg K."/>
            <person name="Chao H."/>
            <person name="Dinh H."/>
            <person name="Doddapaneni H."/>
            <person name="Dugan-Rocha S."/>
            <person name="Elkadiri S."/>
            <person name="Gnanaolivu R."/>
            <person name="Hernandez B."/>
            <person name="Skinner E."/>
            <person name="Javaid M."/>
            <person name="Lee S."/>
            <person name="Li M."/>
            <person name="Ming W."/>
            <person name="Munidasa M."/>
            <person name="Muniz J."/>
            <person name="Nguyen L."/>
            <person name="Hughes D."/>
            <person name="Osuji N."/>
            <person name="Pu L.-L."/>
            <person name="Puazo M."/>
            <person name="Qu C."/>
            <person name="Quiroz J."/>
            <person name="Raj R."/>
            <person name="Weissenberger G."/>
            <person name="Xin Y."/>
            <person name="Zou X."/>
            <person name="Han Y."/>
            <person name="Worley K."/>
            <person name="Muzny D."/>
            <person name="Gibbs R."/>
        </authorList>
    </citation>
    <scope>NUCLEOTIDE SEQUENCE</scope>
    <source>
        <strain evidence="2">Sampled in the wild</strain>
    </source>
</reference>
<organism evidence="2 3">
    <name type="scientific">Ladona fulva</name>
    <name type="common">Scarce chaser dragonfly</name>
    <name type="synonym">Libellula fulva</name>
    <dbReference type="NCBI Taxonomy" id="123851"/>
    <lineage>
        <taxon>Eukaryota</taxon>
        <taxon>Metazoa</taxon>
        <taxon>Ecdysozoa</taxon>
        <taxon>Arthropoda</taxon>
        <taxon>Hexapoda</taxon>
        <taxon>Insecta</taxon>
        <taxon>Pterygota</taxon>
        <taxon>Palaeoptera</taxon>
        <taxon>Odonata</taxon>
        <taxon>Epiprocta</taxon>
        <taxon>Anisoptera</taxon>
        <taxon>Libelluloidea</taxon>
        <taxon>Libellulidae</taxon>
        <taxon>Ladona</taxon>
    </lineage>
</organism>
<feature type="compositionally biased region" description="Low complexity" evidence="1">
    <location>
        <begin position="57"/>
        <end position="67"/>
    </location>
</feature>
<name>A0A8K0JTY0_LADFU</name>
<comment type="caution">
    <text evidence="2">The sequence shown here is derived from an EMBL/GenBank/DDBJ whole genome shotgun (WGS) entry which is preliminary data.</text>
</comment>
<feature type="compositionally biased region" description="Basic and acidic residues" evidence="1">
    <location>
        <begin position="416"/>
        <end position="425"/>
    </location>
</feature>
<proteinExistence type="predicted"/>
<feature type="region of interest" description="Disordered" evidence="1">
    <location>
        <begin position="538"/>
        <end position="560"/>
    </location>
</feature>
<feature type="region of interest" description="Disordered" evidence="1">
    <location>
        <begin position="56"/>
        <end position="107"/>
    </location>
</feature>